<dbReference type="EMBL" id="JAAXOP010000007">
    <property type="protein sequence ID" value="NKY51503.1"/>
    <property type="molecule type" value="Genomic_DNA"/>
</dbReference>
<dbReference type="AlphaFoldDB" id="A0A846XWJ9"/>
<dbReference type="RefSeq" id="WP_067874690.1">
    <property type="nucleotide sequence ID" value="NZ_JAAXOP010000007.1"/>
</dbReference>
<dbReference type="Proteomes" id="UP000565711">
    <property type="component" value="Unassembled WGS sequence"/>
</dbReference>
<proteinExistence type="predicted"/>
<gene>
    <name evidence="2" type="ORF">HGA08_14860</name>
</gene>
<sequence>MSTQPKHWGTPLTGYAESTAKRFGVGGTDLGIPYDRGHFEPGATGFVFGDTFTGDSQGSGIWTGSPVLLFSRDLPDATTTFTATPGGAQAVQALAYTHKADNGYGYEVSRIPNDAFVDPGGRTWLTYTSVRDWEVPDDRYGALFCGLAYSDDDGASWTDLPAVWPNDGSEGDDGWSPYMMQSFAGIGNNNDDGYLYILSKEWGRVHNRGGPILMRVPWQRIADRAEYEFWSYDGSVWRWGNARPTPLFAGAGPLGELSVKNIGGTWVMSYFDVEGYCIATRTAAAIDGVWSDPTPQIHGSRPWWQLRDPAFPQLYGGYIHPRSASPTDVTLYVSQWNTATDQPYWVLQFDGITP</sequence>
<feature type="domain" description="DUF4185" evidence="1">
    <location>
        <begin position="17"/>
        <end position="349"/>
    </location>
</feature>
<evidence type="ECO:0000259" key="1">
    <source>
        <dbReference type="Pfam" id="PF13810"/>
    </source>
</evidence>
<protein>
    <submittedName>
        <fullName evidence="2">DUF4185 domain-containing protein</fullName>
    </submittedName>
</protein>
<name>A0A846XWJ9_9NOCA</name>
<keyword evidence="3" id="KW-1185">Reference proteome</keyword>
<dbReference type="Pfam" id="PF13810">
    <property type="entry name" value="DUF4185"/>
    <property type="match status" value="1"/>
</dbReference>
<dbReference type="InterPro" id="IPR025442">
    <property type="entry name" value="DUF4185"/>
</dbReference>
<reference evidence="2 3" key="1">
    <citation type="submission" date="2020-04" db="EMBL/GenBank/DDBJ databases">
        <title>MicrobeNet Type strains.</title>
        <authorList>
            <person name="Nicholson A.C."/>
        </authorList>
    </citation>
    <scope>NUCLEOTIDE SEQUENCE [LARGE SCALE GENOMIC DNA]</scope>
    <source>
        <strain evidence="2 3">JCM 12354</strain>
    </source>
</reference>
<comment type="caution">
    <text evidence="2">The sequence shown here is derived from an EMBL/GenBank/DDBJ whole genome shotgun (WGS) entry which is preliminary data.</text>
</comment>
<evidence type="ECO:0000313" key="3">
    <source>
        <dbReference type="Proteomes" id="UP000565711"/>
    </source>
</evidence>
<dbReference type="SUPFAM" id="SSF50939">
    <property type="entry name" value="Sialidases"/>
    <property type="match status" value="1"/>
</dbReference>
<accession>A0A846XWJ9</accession>
<dbReference type="InterPro" id="IPR036278">
    <property type="entry name" value="Sialidase_sf"/>
</dbReference>
<organism evidence="2 3">
    <name type="scientific">Nocardia vermiculata</name>
    <dbReference type="NCBI Taxonomy" id="257274"/>
    <lineage>
        <taxon>Bacteria</taxon>
        <taxon>Bacillati</taxon>
        <taxon>Actinomycetota</taxon>
        <taxon>Actinomycetes</taxon>
        <taxon>Mycobacteriales</taxon>
        <taxon>Nocardiaceae</taxon>
        <taxon>Nocardia</taxon>
    </lineage>
</organism>
<evidence type="ECO:0000313" key="2">
    <source>
        <dbReference type="EMBL" id="NKY51503.1"/>
    </source>
</evidence>